<gene>
    <name evidence="1" type="ORF">CCAX7_004210</name>
</gene>
<dbReference type="OrthoDB" id="255848at2"/>
<proteinExistence type="predicted"/>
<keyword evidence="2" id="KW-1185">Reference proteome</keyword>
<dbReference type="InterPro" id="IPR011453">
    <property type="entry name" value="DUF1559"/>
</dbReference>
<name>A0A402D313_9BACT</name>
<dbReference type="Pfam" id="PF07596">
    <property type="entry name" value="SBP_bac_10"/>
    <property type="match status" value="1"/>
</dbReference>
<dbReference type="KEGG" id="ccot:CCAX7_004210"/>
<dbReference type="NCBIfam" id="TIGR02532">
    <property type="entry name" value="IV_pilin_GFxxxE"/>
    <property type="match status" value="1"/>
</dbReference>
<dbReference type="EMBL" id="AP025739">
    <property type="protein sequence ID" value="BDI28370.1"/>
    <property type="molecule type" value="Genomic_DNA"/>
</dbReference>
<dbReference type="InterPro" id="IPR027558">
    <property type="entry name" value="Pre_pil_HX9DG_C"/>
</dbReference>
<dbReference type="PROSITE" id="PS00409">
    <property type="entry name" value="PROKAR_NTER_METHYL"/>
    <property type="match status" value="1"/>
</dbReference>
<reference evidence="1 2" key="1">
    <citation type="journal article" date="2019" name="Int. J. Syst. Evol. Microbiol.">
        <title>Capsulimonas corticalis gen. nov., sp. nov., an aerobic capsulated bacterium, of a novel bacterial order, Capsulimonadales ord. nov., of the class Armatimonadia of the phylum Armatimonadetes.</title>
        <authorList>
            <person name="Li J."/>
            <person name="Kudo C."/>
            <person name="Tonouchi A."/>
        </authorList>
    </citation>
    <scope>NUCLEOTIDE SEQUENCE [LARGE SCALE GENOMIC DNA]</scope>
    <source>
        <strain evidence="1 2">AX-7</strain>
    </source>
</reference>
<sequence length="267" mass="29107">MMKTDRKQGFTLIELLVVIAIIAILAAILFPVFAKAREKARAITCSSNLKQIGLAMMQYVQDYDETYPLSRFGYTFTSPGGPQEAEWDTVIMPYVKAGSVDARNGGVYSCPSFPVPHEGNQYHIRFDLFPDFNGTTSTLARVDAPAEKVMMLEGGSNGEPATGPWGYGMFPAAEYAWSTGGLNAANNYHNPSTAVDLVNGDCDATTAAQIGAWAGCNQLPRYRHANTSNFLWLDGHVKSKNRGQIDWYKDIYISSVSDDGSAGTAPY</sequence>
<evidence type="ECO:0000313" key="1">
    <source>
        <dbReference type="EMBL" id="BDI28370.1"/>
    </source>
</evidence>
<dbReference type="AlphaFoldDB" id="A0A402D313"/>
<dbReference type="InterPro" id="IPR012902">
    <property type="entry name" value="N_methyl_site"/>
</dbReference>
<dbReference type="NCBIfam" id="TIGR04294">
    <property type="entry name" value="pre_pil_HX9DG"/>
    <property type="match status" value="1"/>
</dbReference>
<protein>
    <submittedName>
        <fullName evidence="1">Uncharacterized protein</fullName>
    </submittedName>
</protein>
<dbReference type="RefSeq" id="WP_119323884.1">
    <property type="nucleotide sequence ID" value="NZ_AP025739.1"/>
</dbReference>
<dbReference type="Proteomes" id="UP000287394">
    <property type="component" value="Chromosome"/>
</dbReference>
<accession>A0A402D313</accession>
<dbReference type="Gene3D" id="3.30.700.10">
    <property type="entry name" value="Glycoprotein, Type 4 Pilin"/>
    <property type="match status" value="1"/>
</dbReference>
<organism evidence="1 2">
    <name type="scientific">Capsulimonas corticalis</name>
    <dbReference type="NCBI Taxonomy" id="2219043"/>
    <lineage>
        <taxon>Bacteria</taxon>
        <taxon>Bacillati</taxon>
        <taxon>Armatimonadota</taxon>
        <taxon>Armatimonadia</taxon>
        <taxon>Capsulimonadales</taxon>
        <taxon>Capsulimonadaceae</taxon>
        <taxon>Capsulimonas</taxon>
    </lineage>
</organism>
<dbReference type="Pfam" id="PF07963">
    <property type="entry name" value="N_methyl"/>
    <property type="match status" value="1"/>
</dbReference>
<dbReference type="InterPro" id="IPR045584">
    <property type="entry name" value="Pilin-like"/>
</dbReference>
<dbReference type="SUPFAM" id="SSF54523">
    <property type="entry name" value="Pili subunits"/>
    <property type="match status" value="1"/>
</dbReference>
<dbReference type="PANTHER" id="PTHR30093">
    <property type="entry name" value="GENERAL SECRETION PATHWAY PROTEIN G"/>
    <property type="match status" value="1"/>
</dbReference>
<evidence type="ECO:0000313" key="2">
    <source>
        <dbReference type="Proteomes" id="UP000287394"/>
    </source>
</evidence>